<dbReference type="GO" id="GO:0016887">
    <property type="term" value="F:ATP hydrolysis activity"/>
    <property type="evidence" value="ECO:0007669"/>
    <property type="project" value="RHEA"/>
</dbReference>
<feature type="non-terminal residue" evidence="3">
    <location>
        <position position="181"/>
    </location>
</feature>
<dbReference type="InterPro" id="IPR027417">
    <property type="entry name" value="P-loop_NTPase"/>
</dbReference>
<comment type="similarity">
    <text evidence="1">Belongs to the helicase family.</text>
</comment>
<dbReference type="Gene3D" id="3.40.50.300">
    <property type="entry name" value="P-loop containing nucleotide triphosphate hydrolases"/>
    <property type="match status" value="1"/>
</dbReference>
<protein>
    <recommendedName>
        <fullName evidence="1">ATP-dependent DNA helicase</fullName>
        <ecNumber evidence="1">5.6.2.3</ecNumber>
    </recommendedName>
</protein>
<dbReference type="GO" id="GO:0006310">
    <property type="term" value="P:DNA recombination"/>
    <property type="evidence" value="ECO:0007669"/>
    <property type="project" value="UniProtKB-KW"/>
</dbReference>
<keyword evidence="1" id="KW-0378">Hydrolase</keyword>
<dbReference type="EMBL" id="MQTW01004087">
    <property type="protein sequence ID" value="RYC76659.1"/>
    <property type="molecule type" value="Genomic_DNA"/>
</dbReference>
<comment type="caution">
    <text evidence="3">The sequence shown here is derived from an EMBL/GenBank/DDBJ whole genome shotgun (WGS) entry which is preliminary data.</text>
</comment>
<dbReference type="InterPro" id="IPR010285">
    <property type="entry name" value="DNA_helicase_pif1-like_DEAD"/>
</dbReference>
<keyword evidence="1" id="KW-0234">DNA repair</keyword>
<keyword evidence="1" id="KW-0067">ATP-binding</keyword>
<keyword evidence="1" id="KW-0547">Nucleotide-binding</keyword>
<dbReference type="GO" id="GO:0000723">
    <property type="term" value="P:telomere maintenance"/>
    <property type="evidence" value="ECO:0007669"/>
    <property type="project" value="InterPro"/>
</dbReference>
<reference evidence="3 4" key="1">
    <citation type="submission" date="2016-12" db="EMBL/GenBank/DDBJ databases">
        <title>Draft genome sequence of Fusarium oxysporum causing rot on Narcissus.</title>
        <authorList>
            <person name="Armitage A.D."/>
            <person name="Taylor A."/>
            <person name="Clarkson J.P."/>
            <person name="Harrison R.J."/>
            <person name="Jackson A.C."/>
        </authorList>
    </citation>
    <scope>NUCLEOTIDE SEQUENCE [LARGE SCALE GENOMIC DNA]</scope>
    <source>
        <strain evidence="3 4">N139</strain>
    </source>
</reference>
<feature type="domain" description="DNA helicase Pif1-like DEAD-box helicase" evidence="2">
    <location>
        <begin position="98"/>
        <end position="155"/>
    </location>
</feature>
<proteinExistence type="inferred from homology"/>
<keyword evidence="1" id="KW-0227">DNA damage</keyword>
<evidence type="ECO:0000256" key="1">
    <source>
        <dbReference type="RuleBase" id="RU363044"/>
    </source>
</evidence>
<dbReference type="GO" id="GO:0043139">
    <property type="term" value="F:5'-3' DNA helicase activity"/>
    <property type="evidence" value="ECO:0007669"/>
    <property type="project" value="UniProtKB-EC"/>
</dbReference>
<dbReference type="Proteomes" id="UP000290540">
    <property type="component" value="Unassembled WGS sequence"/>
</dbReference>
<dbReference type="EC" id="5.6.2.3" evidence="1"/>
<keyword evidence="1" id="KW-0347">Helicase</keyword>
<dbReference type="GO" id="GO:0005524">
    <property type="term" value="F:ATP binding"/>
    <property type="evidence" value="ECO:0007669"/>
    <property type="project" value="UniProtKB-KW"/>
</dbReference>
<evidence type="ECO:0000259" key="2">
    <source>
        <dbReference type="Pfam" id="PF05970"/>
    </source>
</evidence>
<accession>A0A4Q2UWB1</accession>
<evidence type="ECO:0000313" key="3">
    <source>
        <dbReference type="EMBL" id="RYC76659.1"/>
    </source>
</evidence>
<keyword evidence="1" id="KW-0233">DNA recombination</keyword>
<dbReference type="AlphaFoldDB" id="A0A4Q2UWB1"/>
<name>A0A4Q2UWB1_FUSOX</name>
<dbReference type="Pfam" id="PF05970">
    <property type="entry name" value="PIF1"/>
    <property type="match status" value="1"/>
</dbReference>
<evidence type="ECO:0000313" key="4">
    <source>
        <dbReference type="Proteomes" id="UP000290540"/>
    </source>
</evidence>
<comment type="cofactor">
    <cofactor evidence="1">
        <name>Mg(2+)</name>
        <dbReference type="ChEBI" id="CHEBI:18420"/>
    </cofactor>
</comment>
<dbReference type="GO" id="GO:0006281">
    <property type="term" value="P:DNA repair"/>
    <property type="evidence" value="ECO:0007669"/>
    <property type="project" value="UniProtKB-KW"/>
</dbReference>
<gene>
    <name evidence="3" type="ORF">BFJ63_vAg20464</name>
</gene>
<organism evidence="3 4">
    <name type="scientific">Fusarium oxysporum f. sp. narcissi</name>
    <dbReference type="NCBI Taxonomy" id="451672"/>
    <lineage>
        <taxon>Eukaryota</taxon>
        <taxon>Fungi</taxon>
        <taxon>Dikarya</taxon>
        <taxon>Ascomycota</taxon>
        <taxon>Pezizomycotina</taxon>
        <taxon>Sordariomycetes</taxon>
        <taxon>Hypocreomycetidae</taxon>
        <taxon>Hypocreales</taxon>
        <taxon>Nectriaceae</taxon>
        <taxon>Fusarium</taxon>
        <taxon>Fusarium oxysporum species complex</taxon>
    </lineage>
</organism>
<comment type="catalytic activity">
    <reaction evidence="1">
        <text>ATP + H2O = ADP + phosphate + H(+)</text>
        <dbReference type="Rhea" id="RHEA:13065"/>
        <dbReference type="ChEBI" id="CHEBI:15377"/>
        <dbReference type="ChEBI" id="CHEBI:15378"/>
        <dbReference type="ChEBI" id="CHEBI:30616"/>
        <dbReference type="ChEBI" id="CHEBI:43474"/>
        <dbReference type="ChEBI" id="CHEBI:456216"/>
        <dbReference type="EC" id="5.6.2.3"/>
    </reaction>
</comment>
<sequence>MAAADKTEHSAAVRSVLTGFGEEDIQMTAADLEETAGEAGPRMEVDFGASTSFLEAGKALAARFTLNKRQTIAFLIICRQLDAIQCSGRGDVGQLCEFVGGEGGTGKSRVIEALVELFASKGISNRLLITATSGTAAARINGITIHSACGFSKDQAAGANTAKDLDGVRLPKQAERFVHGQ</sequence>